<keyword evidence="3" id="KW-0136">Cellulose degradation</keyword>
<dbReference type="eggNOG" id="COG2730">
    <property type="taxonomic scope" value="Bacteria"/>
</dbReference>
<dbReference type="EMBL" id="AGRW01000052">
    <property type="protein sequence ID" value="EIC01117.1"/>
    <property type="molecule type" value="Genomic_DNA"/>
</dbReference>
<keyword evidence="2 7" id="KW-0378">Hydrolase</keyword>
<dbReference type="SUPFAM" id="SSF51445">
    <property type="entry name" value="(Trans)glycosidases"/>
    <property type="match status" value="1"/>
</dbReference>
<reference evidence="10 11" key="1">
    <citation type="submission" date="2011-09" db="EMBL/GenBank/DDBJ databases">
        <title>The draft genome of Treponema saccharophilum DSM 2985.</title>
        <authorList>
            <consortium name="US DOE Joint Genome Institute (JGI-PGF)"/>
            <person name="Lucas S."/>
            <person name="Copeland A."/>
            <person name="Lapidus A."/>
            <person name="Glavina del Rio T."/>
            <person name="Dalin E."/>
            <person name="Tice H."/>
            <person name="Bruce D."/>
            <person name="Goodwin L."/>
            <person name="Pitluck S."/>
            <person name="Peters L."/>
            <person name="Kyrpides N."/>
            <person name="Mavromatis K."/>
            <person name="Ivanova N."/>
            <person name="Markowitz V."/>
            <person name="Cheng J.-F."/>
            <person name="Hugenholtz P."/>
            <person name="Woyke T."/>
            <person name="Wu D."/>
            <person name="Gronow S."/>
            <person name="Wellnitz S."/>
            <person name="Brambilla E."/>
            <person name="Klenk H.-P."/>
            <person name="Eisen J.A."/>
        </authorList>
    </citation>
    <scope>NUCLEOTIDE SEQUENCE [LARGE SCALE GENOMIC DNA]</scope>
    <source>
        <strain evidence="10 11">DSM 2985</strain>
    </source>
</reference>
<dbReference type="InterPro" id="IPR001547">
    <property type="entry name" value="Glyco_hydro_5"/>
</dbReference>
<evidence type="ECO:0000313" key="10">
    <source>
        <dbReference type="EMBL" id="EIC01117.1"/>
    </source>
</evidence>
<dbReference type="PANTHER" id="PTHR31297">
    <property type="entry name" value="GLUCAN ENDO-1,6-BETA-GLUCOSIDASE B"/>
    <property type="match status" value="1"/>
</dbReference>
<dbReference type="AlphaFoldDB" id="H7EN53"/>
<organism evidence="10 11">
    <name type="scientific">Treponema saccharophilum DSM 2985</name>
    <dbReference type="NCBI Taxonomy" id="907348"/>
    <lineage>
        <taxon>Bacteria</taxon>
        <taxon>Pseudomonadati</taxon>
        <taxon>Spirochaetota</taxon>
        <taxon>Spirochaetia</taxon>
        <taxon>Spirochaetales</taxon>
        <taxon>Treponemataceae</taxon>
        <taxon>Treponema</taxon>
    </lineage>
</organism>
<comment type="caution">
    <text evidence="10">The sequence shown here is derived from an EMBL/GenBank/DDBJ whole genome shotgun (WGS) entry which is preliminary data.</text>
</comment>
<dbReference type="GO" id="GO:0008422">
    <property type="term" value="F:beta-glucosidase activity"/>
    <property type="evidence" value="ECO:0007669"/>
    <property type="project" value="TreeGrafter"/>
</dbReference>
<feature type="domain" description="Glycoside hydrolase family 5" evidence="9">
    <location>
        <begin position="74"/>
        <end position="372"/>
    </location>
</feature>
<evidence type="ECO:0000259" key="9">
    <source>
        <dbReference type="Pfam" id="PF00150"/>
    </source>
</evidence>
<evidence type="ECO:0000313" key="11">
    <source>
        <dbReference type="Proteomes" id="UP000003571"/>
    </source>
</evidence>
<gene>
    <name evidence="10" type="ORF">TresaDRAFT_0942</name>
</gene>
<keyword evidence="5 7" id="KW-0326">Glycosidase</keyword>
<evidence type="ECO:0000256" key="5">
    <source>
        <dbReference type="ARBA" id="ARBA00023295"/>
    </source>
</evidence>
<evidence type="ECO:0000256" key="1">
    <source>
        <dbReference type="ARBA" id="ARBA00005641"/>
    </source>
</evidence>
<dbReference type="PROSITE" id="PS51257">
    <property type="entry name" value="PROKAR_LIPOPROTEIN"/>
    <property type="match status" value="1"/>
</dbReference>
<feature type="signal peptide" evidence="8">
    <location>
        <begin position="1"/>
        <end position="29"/>
    </location>
</feature>
<evidence type="ECO:0000256" key="4">
    <source>
        <dbReference type="ARBA" id="ARBA00023277"/>
    </source>
</evidence>
<dbReference type="GO" id="GO:0009986">
    <property type="term" value="C:cell surface"/>
    <property type="evidence" value="ECO:0007669"/>
    <property type="project" value="TreeGrafter"/>
</dbReference>
<evidence type="ECO:0000256" key="8">
    <source>
        <dbReference type="SAM" id="SignalP"/>
    </source>
</evidence>
<sequence length="563" mass="61871">MKIFRGKRFCKIASVFAAILLAFSFLSCSDGSDSGSTLAQDGNLSSMTSREFAAAMTVGWNLGNTLDVHDNSKGKENLGIGVQAWWGMKAPTEAMIKKVAEKGFKTIRVPVIWHNHITDEKYTIDREWMAHVKNVVGWAIDAGMFVILNVHHDNLTAAQMDSLYGYCIEEDSALQEKSKAYLSAVWKQIADEFKNFDGHLVFEVLNEPRHITETVPGFNPDEDELKKWNPIIKDYEETCISAIRETGGNNESRFIMVPFCVAHPTRSAGWSVPSDSASGKILISTHAYDPYLFAMSDDTNKEFTAEFKGALEHLFKTSGGDLSKWVNQGYGVVMGEASASDKNNTDGRKKWIGSYFTLASKLGIPVIIWDNGITWDTGDAEKRRVGECHGWFNRETLEWFYPSLVDEIIEKGKPVAVSSGTEPSKNEPLEIAALAGKKTSWGNDISVGTEYAARLKVGSKVSFTVANNTDAEGNAYCKFRVTKNWAPCGVSEYYDASTNGKIAVEEAKDEAGNPNGTYENAGSVGAGSYYFLVTAENLGKLNGGFDIMGNFTLTKLVLSGLSE</sequence>
<keyword evidence="4" id="KW-0119">Carbohydrate metabolism</keyword>
<protein>
    <submittedName>
        <fullName evidence="10">Glycoside hydrolase family 5</fullName>
    </submittedName>
</protein>
<dbReference type="PANTHER" id="PTHR31297:SF41">
    <property type="entry name" value="ENDOGLUCANASE, PUTATIVE (AFU_ORTHOLOGUE AFUA_5G01830)-RELATED"/>
    <property type="match status" value="1"/>
</dbReference>
<dbReference type="GO" id="GO:0005576">
    <property type="term" value="C:extracellular region"/>
    <property type="evidence" value="ECO:0007669"/>
    <property type="project" value="TreeGrafter"/>
</dbReference>
<dbReference type="OrthoDB" id="9800955at2"/>
<evidence type="ECO:0000256" key="3">
    <source>
        <dbReference type="ARBA" id="ARBA00023001"/>
    </source>
</evidence>
<dbReference type="Pfam" id="PF00150">
    <property type="entry name" value="Cellulase"/>
    <property type="match status" value="1"/>
</dbReference>
<feature type="chain" id="PRO_5003608803" evidence="8">
    <location>
        <begin position="30"/>
        <end position="563"/>
    </location>
</feature>
<evidence type="ECO:0000256" key="6">
    <source>
        <dbReference type="ARBA" id="ARBA00023326"/>
    </source>
</evidence>
<evidence type="ECO:0000256" key="7">
    <source>
        <dbReference type="RuleBase" id="RU361153"/>
    </source>
</evidence>
<dbReference type="Gene3D" id="3.20.20.80">
    <property type="entry name" value="Glycosidases"/>
    <property type="match status" value="1"/>
</dbReference>
<proteinExistence type="inferred from homology"/>
<keyword evidence="11" id="KW-1185">Reference proteome</keyword>
<dbReference type="InterPro" id="IPR017853">
    <property type="entry name" value="GH"/>
</dbReference>
<accession>H7EN53</accession>
<keyword evidence="8" id="KW-0732">Signal</keyword>
<evidence type="ECO:0000256" key="2">
    <source>
        <dbReference type="ARBA" id="ARBA00022801"/>
    </source>
</evidence>
<dbReference type="STRING" id="907348.TresaDRAFT_0942"/>
<comment type="similarity">
    <text evidence="1 7">Belongs to the glycosyl hydrolase 5 (cellulase A) family.</text>
</comment>
<dbReference type="PROSITE" id="PS00659">
    <property type="entry name" value="GLYCOSYL_HYDROL_F5"/>
    <property type="match status" value="1"/>
</dbReference>
<dbReference type="GO" id="GO:0030245">
    <property type="term" value="P:cellulose catabolic process"/>
    <property type="evidence" value="ECO:0007669"/>
    <property type="project" value="UniProtKB-KW"/>
</dbReference>
<keyword evidence="6" id="KW-0624">Polysaccharide degradation</keyword>
<dbReference type="PATRIC" id="fig|907348.3.peg.2371"/>
<dbReference type="InterPro" id="IPR018087">
    <property type="entry name" value="Glyco_hydro_5_CS"/>
</dbReference>
<dbReference type="InterPro" id="IPR050386">
    <property type="entry name" value="Glycosyl_hydrolase_5"/>
</dbReference>
<dbReference type="Proteomes" id="UP000003571">
    <property type="component" value="Unassembled WGS sequence"/>
</dbReference>
<dbReference type="RefSeq" id="WP_002705862.1">
    <property type="nucleotide sequence ID" value="NZ_AGRW01000052.1"/>
</dbReference>
<name>H7EN53_9SPIR</name>